<accession>A0A392VK66</accession>
<name>A0A392VK66_9FABA</name>
<feature type="non-terminal residue" evidence="2">
    <location>
        <position position="1"/>
    </location>
</feature>
<comment type="caution">
    <text evidence="2">The sequence shown here is derived from an EMBL/GenBank/DDBJ whole genome shotgun (WGS) entry which is preliminary data.</text>
</comment>
<evidence type="ECO:0000313" key="3">
    <source>
        <dbReference type="Proteomes" id="UP000265520"/>
    </source>
</evidence>
<dbReference type="AlphaFoldDB" id="A0A392VK66"/>
<feature type="region of interest" description="Disordered" evidence="1">
    <location>
        <begin position="1"/>
        <end position="31"/>
    </location>
</feature>
<dbReference type="EMBL" id="LXQA011201352">
    <property type="protein sequence ID" value="MCI88746.1"/>
    <property type="molecule type" value="Genomic_DNA"/>
</dbReference>
<reference evidence="2 3" key="1">
    <citation type="journal article" date="2018" name="Front. Plant Sci.">
        <title>Red Clover (Trifolium pratense) and Zigzag Clover (T. medium) - A Picture of Genomic Similarities and Differences.</title>
        <authorList>
            <person name="Dluhosova J."/>
            <person name="Istvanek J."/>
            <person name="Nedelnik J."/>
            <person name="Repkova J."/>
        </authorList>
    </citation>
    <scope>NUCLEOTIDE SEQUENCE [LARGE SCALE GENOMIC DNA]</scope>
    <source>
        <strain evidence="3">cv. 10/8</strain>
        <tissue evidence="2">Leaf</tissue>
    </source>
</reference>
<feature type="compositionally biased region" description="Basic and acidic residues" evidence="1">
    <location>
        <begin position="1"/>
        <end position="21"/>
    </location>
</feature>
<feature type="non-terminal residue" evidence="2">
    <location>
        <position position="31"/>
    </location>
</feature>
<sequence length="31" mass="3309">GRLAGREAETLESNETGRSKYEQTAGIQGAQ</sequence>
<evidence type="ECO:0000313" key="2">
    <source>
        <dbReference type="EMBL" id="MCI88746.1"/>
    </source>
</evidence>
<proteinExistence type="predicted"/>
<keyword evidence="3" id="KW-1185">Reference proteome</keyword>
<dbReference type="Proteomes" id="UP000265520">
    <property type="component" value="Unassembled WGS sequence"/>
</dbReference>
<organism evidence="2 3">
    <name type="scientific">Trifolium medium</name>
    <dbReference type="NCBI Taxonomy" id="97028"/>
    <lineage>
        <taxon>Eukaryota</taxon>
        <taxon>Viridiplantae</taxon>
        <taxon>Streptophyta</taxon>
        <taxon>Embryophyta</taxon>
        <taxon>Tracheophyta</taxon>
        <taxon>Spermatophyta</taxon>
        <taxon>Magnoliopsida</taxon>
        <taxon>eudicotyledons</taxon>
        <taxon>Gunneridae</taxon>
        <taxon>Pentapetalae</taxon>
        <taxon>rosids</taxon>
        <taxon>fabids</taxon>
        <taxon>Fabales</taxon>
        <taxon>Fabaceae</taxon>
        <taxon>Papilionoideae</taxon>
        <taxon>50 kb inversion clade</taxon>
        <taxon>NPAAA clade</taxon>
        <taxon>Hologalegina</taxon>
        <taxon>IRL clade</taxon>
        <taxon>Trifolieae</taxon>
        <taxon>Trifolium</taxon>
    </lineage>
</organism>
<evidence type="ECO:0000256" key="1">
    <source>
        <dbReference type="SAM" id="MobiDB-lite"/>
    </source>
</evidence>
<protein>
    <submittedName>
        <fullName evidence="2">Uncharacterized protein</fullName>
    </submittedName>
</protein>